<name>A0ABN8S247_9CNID</name>
<reference evidence="6 7" key="1">
    <citation type="submission" date="2022-05" db="EMBL/GenBank/DDBJ databases">
        <authorList>
            <consortium name="Genoscope - CEA"/>
            <person name="William W."/>
        </authorList>
    </citation>
    <scope>NUCLEOTIDE SEQUENCE [LARGE SCALE GENOMIC DNA]</scope>
</reference>
<evidence type="ECO:0000313" key="6">
    <source>
        <dbReference type="EMBL" id="CAH3184227.1"/>
    </source>
</evidence>
<gene>
    <name evidence="6" type="ORF">PEVE_00015328</name>
</gene>
<evidence type="ECO:0000256" key="3">
    <source>
        <dbReference type="ARBA" id="ARBA00022833"/>
    </source>
</evidence>
<dbReference type="Proteomes" id="UP001159427">
    <property type="component" value="Unassembled WGS sequence"/>
</dbReference>
<evidence type="ECO:0000256" key="1">
    <source>
        <dbReference type="ARBA" id="ARBA00022723"/>
    </source>
</evidence>
<feature type="non-terminal residue" evidence="6">
    <location>
        <position position="1"/>
    </location>
</feature>
<evidence type="ECO:0000256" key="4">
    <source>
        <dbReference type="PROSITE-ProRule" id="PRU00228"/>
    </source>
</evidence>
<dbReference type="PANTHER" id="PTHR22772:SF4">
    <property type="entry name" value="ZINC FINGER ZZ-TYPE AND EF-HAND DOMAIN-CONTAINING PROTEIN 1"/>
    <property type="match status" value="1"/>
</dbReference>
<evidence type="ECO:0000313" key="7">
    <source>
        <dbReference type="Proteomes" id="UP001159427"/>
    </source>
</evidence>
<keyword evidence="2 4" id="KW-0863">Zinc-finger</keyword>
<dbReference type="SMART" id="SM00291">
    <property type="entry name" value="ZnF_ZZ"/>
    <property type="match status" value="3"/>
</dbReference>
<accession>A0ABN8S247</accession>
<feature type="non-terminal residue" evidence="6">
    <location>
        <position position="305"/>
    </location>
</feature>
<organism evidence="6 7">
    <name type="scientific">Porites evermanni</name>
    <dbReference type="NCBI Taxonomy" id="104178"/>
    <lineage>
        <taxon>Eukaryota</taxon>
        <taxon>Metazoa</taxon>
        <taxon>Cnidaria</taxon>
        <taxon>Anthozoa</taxon>
        <taxon>Hexacorallia</taxon>
        <taxon>Scleractinia</taxon>
        <taxon>Fungiina</taxon>
        <taxon>Poritidae</taxon>
        <taxon>Porites</taxon>
    </lineage>
</organism>
<dbReference type="InterPro" id="IPR040099">
    <property type="entry name" value="ZZEF1"/>
</dbReference>
<dbReference type="Pfam" id="PF00569">
    <property type="entry name" value="ZZ"/>
    <property type="match status" value="1"/>
</dbReference>
<keyword evidence="1" id="KW-0479">Metal-binding</keyword>
<keyword evidence="3" id="KW-0862">Zinc</keyword>
<dbReference type="PROSITE" id="PS50135">
    <property type="entry name" value="ZF_ZZ_2"/>
    <property type="match status" value="1"/>
</dbReference>
<dbReference type="InterPro" id="IPR043145">
    <property type="entry name" value="Znf_ZZ_sf"/>
</dbReference>
<dbReference type="PANTHER" id="PTHR22772">
    <property type="entry name" value="NOVEL ZZ TYPE ZINC FINGER DOMAIN CONTAINING PROTEIN"/>
    <property type="match status" value="1"/>
</dbReference>
<evidence type="ECO:0000256" key="2">
    <source>
        <dbReference type="ARBA" id="ARBA00022771"/>
    </source>
</evidence>
<comment type="caution">
    <text evidence="6">The sequence shown here is derived from an EMBL/GenBank/DDBJ whole genome shotgun (WGS) entry which is preliminary data.</text>
</comment>
<dbReference type="Gene3D" id="3.30.60.90">
    <property type="match status" value="3"/>
</dbReference>
<protein>
    <recommendedName>
        <fullName evidence="5">ZZ-type domain-containing protein</fullName>
    </recommendedName>
</protein>
<feature type="domain" description="ZZ-type" evidence="5">
    <location>
        <begin position="128"/>
        <end position="183"/>
    </location>
</feature>
<dbReference type="SUPFAM" id="SSF57850">
    <property type="entry name" value="RING/U-box"/>
    <property type="match status" value="3"/>
</dbReference>
<sequence length="305" mass="35075">FVSKWFNRFALLDNFETRTKHMDEQEEFEQYEEHIKWLELAKEDIATWISCVQTEAQTDQQRKRTHLFLVRFSNMLGMSLNCTGCGITWDRGKDFWGCLNCPNVNLCGSCNLCGVNPDGHSETHDAVYLRVWCDGCGGCIVGTRYHCSECKEMNLCTGCHFSGKFPERHIGTHNVTKYSVLATDGFSVPSGTKNTDEQQELQHYEENMKWVEDAKKDFNAWRSGVWKKVVTNHHLRRVLLFLARFSHVIGGTKICDGCGTDLVKGTRQFFCLTCLKVILCNSCHESGEKPERHLKTHDILGMRWV</sequence>
<dbReference type="CDD" id="cd02249">
    <property type="entry name" value="ZZ"/>
    <property type="match status" value="1"/>
</dbReference>
<dbReference type="InterPro" id="IPR000433">
    <property type="entry name" value="Znf_ZZ"/>
</dbReference>
<dbReference type="EMBL" id="CALNXI010002180">
    <property type="protein sequence ID" value="CAH3184227.1"/>
    <property type="molecule type" value="Genomic_DNA"/>
</dbReference>
<evidence type="ECO:0000259" key="5">
    <source>
        <dbReference type="PROSITE" id="PS50135"/>
    </source>
</evidence>
<proteinExistence type="predicted"/>
<keyword evidence="7" id="KW-1185">Reference proteome</keyword>